<evidence type="ECO:0000256" key="2">
    <source>
        <dbReference type="ARBA" id="ARBA00010265"/>
    </source>
</evidence>
<evidence type="ECO:0000256" key="3">
    <source>
        <dbReference type="ARBA" id="ARBA00022475"/>
    </source>
</evidence>
<comment type="subcellular location">
    <subcellularLocation>
        <location evidence="1">Cell membrane</location>
        <topology evidence="1">Single-pass membrane protein</topology>
    </subcellularLocation>
</comment>
<comment type="caution">
    <text evidence="9">The sequence shown here is derived from an EMBL/GenBank/DDBJ whole genome shotgun (WGS) entry which is preliminary data.</text>
</comment>
<keyword evidence="6 8" id="KW-0472">Membrane</keyword>
<protein>
    <submittedName>
        <fullName evidence="9">Conjugation TrbI family protein</fullName>
    </submittedName>
</protein>
<dbReference type="CDD" id="cd16429">
    <property type="entry name" value="VirB10"/>
    <property type="match status" value="1"/>
</dbReference>
<keyword evidence="5 8" id="KW-1133">Transmembrane helix</keyword>
<feature type="region of interest" description="Disordered" evidence="7">
    <location>
        <begin position="1"/>
        <end position="44"/>
    </location>
</feature>
<evidence type="ECO:0000256" key="8">
    <source>
        <dbReference type="SAM" id="Phobius"/>
    </source>
</evidence>
<feature type="transmembrane region" description="Helical" evidence="8">
    <location>
        <begin position="52"/>
        <end position="77"/>
    </location>
</feature>
<dbReference type="InterPro" id="IPR042217">
    <property type="entry name" value="T4SS_VirB10/TrbI"/>
</dbReference>
<keyword evidence="4 8" id="KW-0812">Transmembrane</keyword>
<evidence type="ECO:0000313" key="9">
    <source>
        <dbReference type="EMBL" id="EDT09041.1"/>
    </source>
</evidence>
<accession>B1G3Z5</accession>
<keyword evidence="3" id="KW-1003">Cell membrane</keyword>
<proteinExistence type="inferred from homology"/>
<dbReference type="NCBIfam" id="NF038091">
    <property type="entry name" value="T4SS_VirB10"/>
    <property type="match status" value="1"/>
</dbReference>
<sequence>MNEQTPRNVIAPGVGPGSDREKLPGAINGELQSQPADRGMPELGEHSGRRRAWWLAPLIIVALVTGGAVWTVHGFLARRDAAQKARRDAVQDQPVQGRVFAEGSPPASVAVAVASGPAAATTGAPAPAAVAPRQVPVRSLPARSYYDAPLIAGQSGGPGNGDAGSAASAPGSSGGTQPNLMPAAGGLSQGSSPLAQALTPTVTPKVRAGFLGNRSLILAEGAKIDCAGDTAFDSTQAGISTCTVTKNVYSDDGHVVLIERGSQVNSEYRSNLAPGQKRVFILSARIRTPEGVTVEIDSPAADSLGRIGVSGYVNNHWSERIGAAMLLGMTQDAIGYLATRGGNSNGPVVFENTQQQGNDMASRVLDSTINIPPTLTQNQGTEFTIIVARDLDFSPVYALQPEGAQ</sequence>
<feature type="region of interest" description="Disordered" evidence="7">
    <location>
        <begin position="151"/>
        <end position="192"/>
    </location>
</feature>
<dbReference type="Gene3D" id="2.40.128.260">
    <property type="entry name" value="Type IV secretion system, VirB10/TraB/TrbI"/>
    <property type="match status" value="1"/>
</dbReference>
<reference evidence="9 10" key="1">
    <citation type="submission" date="2008-03" db="EMBL/GenBank/DDBJ databases">
        <title>Sequencing of the draft genome and assembly of Burkholderia graminis C4D1M.</title>
        <authorList>
            <consortium name="US DOE Joint Genome Institute (JGI-PGF)"/>
            <person name="Copeland A."/>
            <person name="Lucas S."/>
            <person name="Lapidus A."/>
            <person name="Glavina del Rio T."/>
            <person name="Dalin E."/>
            <person name="Tice H."/>
            <person name="Bruce D."/>
            <person name="Goodwin L."/>
            <person name="Pitluck S."/>
            <person name="Larimer F."/>
            <person name="Land M.L."/>
            <person name="Hauser L."/>
            <person name="Tiedje J."/>
            <person name="Richardson P."/>
        </authorList>
    </citation>
    <scope>NUCLEOTIDE SEQUENCE [LARGE SCALE GENOMIC DNA]</scope>
    <source>
        <strain evidence="10">ATCC 700544 / DSM 17151 / LMG 18924 / NCIMB 13744 / C4D1M</strain>
    </source>
</reference>
<organism evidence="9 10">
    <name type="scientific">Paraburkholderia graminis (strain ATCC 700544 / DSM 17151 / LMG 18924 / NCIMB 13744 / C4D1M)</name>
    <dbReference type="NCBI Taxonomy" id="396598"/>
    <lineage>
        <taxon>Bacteria</taxon>
        <taxon>Pseudomonadati</taxon>
        <taxon>Pseudomonadota</taxon>
        <taxon>Betaproteobacteria</taxon>
        <taxon>Burkholderiales</taxon>
        <taxon>Burkholderiaceae</taxon>
        <taxon>Paraburkholderia</taxon>
    </lineage>
</organism>
<comment type="similarity">
    <text evidence="2">Belongs to the TrbI/VirB10 family.</text>
</comment>
<gene>
    <name evidence="9" type="ORF">BgramDRAFT_4093</name>
</gene>
<evidence type="ECO:0000256" key="7">
    <source>
        <dbReference type="SAM" id="MobiDB-lite"/>
    </source>
</evidence>
<dbReference type="EMBL" id="ABLD01000013">
    <property type="protein sequence ID" value="EDT09041.1"/>
    <property type="molecule type" value="Genomic_DNA"/>
</dbReference>
<dbReference type="GO" id="GO:0005886">
    <property type="term" value="C:plasma membrane"/>
    <property type="evidence" value="ECO:0007669"/>
    <property type="project" value="UniProtKB-SubCell"/>
</dbReference>
<dbReference type="AlphaFoldDB" id="B1G3Z5"/>
<evidence type="ECO:0000256" key="1">
    <source>
        <dbReference type="ARBA" id="ARBA00004162"/>
    </source>
</evidence>
<evidence type="ECO:0000256" key="5">
    <source>
        <dbReference type="ARBA" id="ARBA00022989"/>
    </source>
</evidence>
<dbReference type="RefSeq" id="WP_006050657.1">
    <property type="nucleotide sequence ID" value="NZ_ABLD01000013.1"/>
</dbReference>
<evidence type="ECO:0000256" key="4">
    <source>
        <dbReference type="ARBA" id="ARBA00022692"/>
    </source>
</evidence>
<dbReference type="Pfam" id="PF03743">
    <property type="entry name" value="TrbI"/>
    <property type="match status" value="1"/>
</dbReference>
<dbReference type="Proteomes" id="UP000005045">
    <property type="component" value="Unassembled WGS sequence"/>
</dbReference>
<dbReference type="InterPro" id="IPR005498">
    <property type="entry name" value="T4SS_VirB10/TraB/TrbI"/>
</dbReference>
<dbReference type="OrthoDB" id="9766860at2"/>
<keyword evidence="10" id="KW-1185">Reference proteome</keyword>
<dbReference type="InterPro" id="IPR047695">
    <property type="entry name" value="T4SS_VirB10/PtlG"/>
</dbReference>
<evidence type="ECO:0000256" key="6">
    <source>
        <dbReference type="ARBA" id="ARBA00023136"/>
    </source>
</evidence>
<evidence type="ECO:0000313" key="10">
    <source>
        <dbReference type="Proteomes" id="UP000005045"/>
    </source>
</evidence>
<name>B1G3Z5_PARG4</name>